<dbReference type="Pfam" id="PF02776">
    <property type="entry name" value="TPP_enzyme_N"/>
    <property type="match status" value="1"/>
</dbReference>
<dbReference type="CDD" id="cd00568">
    <property type="entry name" value="TPP_enzymes"/>
    <property type="match status" value="1"/>
</dbReference>
<dbReference type="SUPFAM" id="SSF52467">
    <property type="entry name" value="DHS-like NAD/FAD-binding domain"/>
    <property type="match status" value="1"/>
</dbReference>
<evidence type="ECO:0000256" key="1">
    <source>
        <dbReference type="ARBA" id="ARBA00001964"/>
    </source>
</evidence>
<comment type="cofactor">
    <cofactor evidence="1">
        <name>thiamine diphosphate</name>
        <dbReference type="ChEBI" id="CHEBI:58937"/>
    </cofactor>
</comment>
<feature type="domain" description="Thiamine pyrophosphate enzyme TPP-binding" evidence="6">
    <location>
        <begin position="379"/>
        <end position="512"/>
    </location>
</feature>
<evidence type="ECO:0000256" key="4">
    <source>
        <dbReference type="RuleBase" id="RU362132"/>
    </source>
</evidence>
<dbReference type="InterPro" id="IPR012000">
    <property type="entry name" value="Thiamin_PyroP_enz_cen_dom"/>
</dbReference>
<dbReference type="SUPFAM" id="SSF52518">
    <property type="entry name" value="Thiamin diphosphate-binding fold (THDP-binding)"/>
    <property type="match status" value="2"/>
</dbReference>
<keyword evidence="3 4" id="KW-0786">Thiamine pyrophosphate</keyword>
<keyword evidence="9" id="KW-1185">Reference proteome</keyword>
<feature type="domain" description="Thiamine pyrophosphate enzyme N-terminal TPP-binding" evidence="7">
    <location>
        <begin position="3"/>
        <end position="103"/>
    </location>
</feature>
<dbReference type="InterPro" id="IPR029035">
    <property type="entry name" value="DHS-like_NAD/FAD-binding_dom"/>
</dbReference>
<evidence type="ECO:0000259" key="6">
    <source>
        <dbReference type="Pfam" id="PF02775"/>
    </source>
</evidence>
<dbReference type="Pfam" id="PF02775">
    <property type="entry name" value="TPP_enzyme_C"/>
    <property type="match status" value="1"/>
</dbReference>
<dbReference type="InterPro" id="IPR029061">
    <property type="entry name" value="THDP-binding"/>
</dbReference>
<evidence type="ECO:0000256" key="2">
    <source>
        <dbReference type="ARBA" id="ARBA00007812"/>
    </source>
</evidence>
<evidence type="ECO:0000256" key="3">
    <source>
        <dbReference type="ARBA" id="ARBA00023052"/>
    </source>
</evidence>
<dbReference type="PANTHER" id="PTHR18968">
    <property type="entry name" value="THIAMINE PYROPHOSPHATE ENZYMES"/>
    <property type="match status" value="1"/>
</dbReference>
<evidence type="ECO:0000259" key="5">
    <source>
        <dbReference type="Pfam" id="PF00205"/>
    </source>
</evidence>
<dbReference type="InterPro" id="IPR045229">
    <property type="entry name" value="TPP_enz"/>
</dbReference>
<name>A0ABW2ZU51_9MICO</name>
<dbReference type="InterPro" id="IPR012001">
    <property type="entry name" value="Thiamin_PyroP_enz_TPP-bd_dom"/>
</dbReference>
<dbReference type="EMBL" id="JBHTIM010000001">
    <property type="protein sequence ID" value="MFD0782177.1"/>
    <property type="molecule type" value="Genomic_DNA"/>
</dbReference>
<comment type="similarity">
    <text evidence="2 4">Belongs to the TPP enzyme family.</text>
</comment>
<dbReference type="RefSeq" id="WP_378753863.1">
    <property type="nucleotide sequence ID" value="NZ_JBHSSV010000022.1"/>
</dbReference>
<reference evidence="9" key="1">
    <citation type="journal article" date="2019" name="Int. J. Syst. Evol. Microbiol.">
        <title>The Global Catalogue of Microorganisms (GCM) 10K type strain sequencing project: providing services to taxonomists for standard genome sequencing and annotation.</title>
        <authorList>
            <consortium name="The Broad Institute Genomics Platform"/>
            <consortium name="The Broad Institute Genome Sequencing Center for Infectious Disease"/>
            <person name="Wu L."/>
            <person name="Ma J."/>
        </authorList>
    </citation>
    <scope>NUCLEOTIDE SEQUENCE [LARGE SCALE GENOMIC DNA]</scope>
    <source>
        <strain evidence="9">CCUG 50754</strain>
    </source>
</reference>
<dbReference type="Gene3D" id="3.40.50.970">
    <property type="match status" value="2"/>
</dbReference>
<organism evidence="8 9">
    <name type="scientific">Microbacterium koreense</name>
    <dbReference type="NCBI Taxonomy" id="323761"/>
    <lineage>
        <taxon>Bacteria</taxon>
        <taxon>Bacillati</taxon>
        <taxon>Actinomycetota</taxon>
        <taxon>Actinomycetes</taxon>
        <taxon>Micrococcales</taxon>
        <taxon>Microbacteriaceae</taxon>
        <taxon>Microbacterium</taxon>
    </lineage>
</organism>
<dbReference type="Pfam" id="PF00205">
    <property type="entry name" value="TPP_enzyme_M"/>
    <property type="match status" value="1"/>
</dbReference>
<protein>
    <submittedName>
        <fullName evidence="8">Thiamine pyrophosphate-binding protein</fullName>
    </submittedName>
</protein>
<gene>
    <name evidence="8" type="ORF">ACFQZV_12815</name>
</gene>
<sequence length="549" mass="57062">MSTVSTHVAVTLARHIDHVFGVMGNGNAWFLDALVRSTRADYTAVRHEAGAVVAADAFHRASGRLAAATATYGAGFTNTLTALAEAVQAHVPLVLVVGDEPTSGPRPWDVDQIALAAAVGARTYTVGRADAAATTVIAVEHALTYRVPTVLAIPYDVATLDAGVVPETLAPRIPEPLQPSSFAHEIANDVARALASAERPVLIAGQGAWLAGAGPALGRLADATGALTATTALGRGIFPRSEFDLGVTGGFGAEPAMEAIRDADVAVVFGASLNQFTMRFGALFSPTTRVIQVDVAPAATHPHVGGYIRGDAKIVADTIADRLDALGATPSGWRESVDVADLRRRDSGDAAASDGRLDPRAVARRIGELLPDDRVVVSDGGHFIGWANMYWDVASPDRMMMVGTAYQSIGLGFPSVPGAALAKPTSTVVLTTGDGGGLMALADLESAVRVAGGRGLAVVWNDGAYGAEVNLYGLKGVATGPMLIPDVDFAGLARAVGAEGVVVRSLDDLDRLATWVTEDPQTRRYLLLDLRISSSVIAPYQQEIIRVNS</sequence>
<dbReference type="Proteomes" id="UP001597042">
    <property type="component" value="Unassembled WGS sequence"/>
</dbReference>
<comment type="caution">
    <text evidence="8">The sequence shown here is derived from an EMBL/GenBank/DDBJ whole genome shotgun (WGS) entry which is preliminary data.</text>
</comment>
<evidence type="ECO:0000259" key="7">
    <source>
        <dbReference type="Pfam" id="PF02776"/>
    </source>
</evidence>
<evidence type="ECO:0000313" key="8">
    <source>
        <dbReference type="EMBL" id="MFD0782177.1"/>
    </source>
</evidence>
<evidence type="ECO:0000313" key="9">
    <source>
        <dbReference type="Proteomes" id="UP001597042"/>
    </source>
</evidence>
<dbReference type="InterPro" id="IPR011766">
    <property type="entry name" value="TPP_enzyme_TPP-bd"/>
</dbReference>
<dbReference type="PANTHER" id="PTHR18968:SF166">
    <property type="entry name" value="2-HYDROXYACYL-COA LYASE 2"/>
    <property type="match status" value="1"/>
</dbReference>
<dbReference type="CDD" id="cd07035">
    <property type="entry name" value="TPP_PYR_POX_like"/>
    <property type="match status" value="1"/>
</dbReference>
<dbReference type="Gene3D" id="3.40.50.1220">
    <property type="entry name" value="TPP-binding domain"/>
    <property type="match status" value="1"/>
</dbReference>
<proteinExistence type="inferred from homology"/>
<accession>A0ABW2ZU51</accession>
<feature type="domain" description="Thiamine pyrophosphate enzyme central" evidence="5">
    <location>
        <begin position="188"/>
        <end position="316"/>
    </location>
</feature>